<dbReference type="PANTHER" id="PTHR24421">
    <property type="entry name" value="NITRATE/NITRITE SENSOR PROTEIN NARX-RELATED"/>
    <property type="match status" value="1"/>
</dbReference>
<evidence type="ECO:0000259" key="11">
    <source>
        <dbReference type="Pfam" id="PF07730"/>
    </source>
</evidence>
<reference evidence="12 13" key="1">
    <citation type="submission" date="2020-08" db="EMBL/GenBank/DDBJ databases">
        <title>Sequencing the genomes of 1000 actinobacteria strains.</title>
        <authorList>
            <person name="Klenk H.-P."/>
        </authorList>
    </citation>
    <scope>NUCLEOTIDE SEQUENCE [LARGE SCALE GENOMIC DNA]</scope>
    <source>
        <strain evidence="12 13">DSM 45784</strain>
    </source>
</reference>
<keyword evidence="13" id="KW-1185">Reference proteome</keyword>
<feature type="transmembrane region" description="Helical" evidence="9">
    <location>
        <begin position="68"/>
        <end position="86"/>
    </location>
</feature>
<evidence type="ECO:0000256" key="2">
    <source>
        <dbReference type="ARBA" id="ARBA00012438"/>
    </source>
</evidence>
<dbReference type="InterPro" id="IPR036890">
    <property type="entry name" value="HATPase_C_sf"/>
</dbReference>
<accession>A0A7W7GEB6</accession>
<dbReference type="EMBL" id="JACHND010000001">
    <property type="protein sequence ID" value="MBB4705324.1"/>
    <property type="molecule type" value="Genomic_DNA"/>
</dbReference>
<feature type="transmembrane region" description="Helical" evidence="9">
    <location>
        <begin position="137"/>
        <end position="154"/>
    </location>
</feature>
<dbReference type="SUPFAM" id="SSF55874">
    <property type="entry name" value="ATPase domain of HSP90 chaperone/DNA topoisomerase II/histidine kinase"/>
    <property type="match status" value="1"/>
</dbReference>
<dbReference type="PANTHER" id="PTHR24421:SF10">
    <property type="entry name" value="NITRATE_NITRITE SENSOR PROTEIN NARQ"/>
    <property type="match status" value="1"/>
</dbReference>
<comment type="caution">
    <text evidence="12">The sequence shown here is derived from an EMBL/GenBank/DDBJ whole genome shotgun (WGS) entry which is preliminary data.</text>
</comment>
<evidence type="ECO:0000256" key="5">
    <source>
        <dbReference type="ARBA" id="ARBA00022741"/>
    </source>
</evidence>
<keyword evidence="4" id="KW-0808">Transferase</keyword>
<evidence type="ECO:0000259" key="10">
    <source>
        <dbReference type="Pfam" id="PF02518"/>
    </source>
</evidence>
<evidence type="ECO:0000256" key="8">
    <source>
        <dbReference type="ARBA" id="ARBA00023012"/>
    </source>
</evidence>
<evidence type="ECO:0000256" key="9">
    <source>
        <dbReference type="SAM" id="Phobius"/>
    </source>
</evidence>
<keyword evidence="9" id="KW-0812">Transmembrane</keyword>
<dbReference type="CDD" id="cd16917">
    <property type="entry name" value="HATPase_UhpB-NarQ-NarX-like"/>
    <property type="match status" value="1"/>
</dbReference>
<dbReference type="GO" id="GO:0000155">
    <property type="term" value="F:phosphorelay sensor kinase activity"/>
    <property type="evidence" value="ECO:0007669"/>
    <property type="project" value="InterPro"/>
</dbReference>
<evidence type="ECO:0000256" key="7">
    <source>
        <dbReference type="ARBA" id="ARBA00022840"/>
    </source>
</evidence>
<keyword evidence="9" id="KW-0472">Membrane</keyword>
<dbReference type="InterPro" id="IPR011712">
    <property type="entry name" value="Sig_transdc_His_kin_sub3_dim/P"/>
</dbReference>
<protein>
    <recommendedName>
        <fullName evidence="2">histidine kinase</fullName>
        <ecNumber evidence="2">2.7.13.3</ecNumber>
    </recommendedName>
</protein>
<dbReference type="RefSeq" id="WP_239123208.1">
    <property type="nucleotide sequence ID" value="NZ_BOOV01000020.1"/>
</dbReference>
<keyword evidence="8" id="KW-0902">Two-component regulatory system</keyword>
<dbReference type="Pfam" id="PF02518">
    <property type="entry name" value="HATPase_c"/>
    <property type="match status" value="1"/>
</dbReference>
<dbReference type="InterPro" id="IPR050482">
    <property type="entry name" value="Sensor_HK_TwoCompSys"/>
</dbReference>
<dbReference type="GO" id="GO:0016020">
    <property type="term" value="C:membrane"/>
    <property type="evidence" value="ECO:0007669"/>
    <property type="project" value="InterPro"/>
</dbReference>
<dbReference type="Gene3D" id="1.20.5.1930">
    <property type="match status" value="1"/>
</dbReference>
<dbReference type="Pfam" id="PF07730">
    <property type="entry name" value="HisKA_3"/>
    <property type="match status" value="1"/>
</dbReference>
<evidence type="ECO:0000256" key="6">
    <source>
        <dbReference type="ARBA" id="ARBA00022777"/>
    </source>
</evidence>
<feature type="transmembrane region" description="Helical" evidence="9">
    <location>
        <begin position="28"/>
        <end position="47"/>
    </location>
</feature>
<gene>
    <name evidence="12" type="ORF">BJ982_006868</name>
</gene>
<keyword evidence="3" id="KW-0597">Phosphoprotein</keyword>
<feature type="domain" description="Histidine kinase/HSP90-like ATPase" evidence="10">
    <location>
        <begin position="348"/>
        <end position="464"/>
    </location>
</feature>
<organism evidence="12 13">
    <name type="scientific">Sphaerisporangium siamense</name>
    <dbReference type="NCBI Taxonomy" id="795645"/>
    <lineage>
        <taxon>Bacteria</taxon>
        <taxon>Bacillati</taxon>
        <taxon>Actinomycetota</taxon>
        <taxon>Actinomycetes</taxon>
        <taxon>Streptosporangiales</taxon>
        <taxon>Streptosporangiaceae</taxon>
        <taxon>Sphaerisporangium</taxon>
    </lineage>
</organism>
<dbReference type="AlphaFoldDB" id="A0A7W7GEB6"/>
<evidence type="ECO:0000313" key="13">
    <source>
        <dbReference type="Proteomes" id="UP000542210"/>
    </source>
</evidence>
<keyword evidence="5" id="KW-0547">Nucleotide-binding</keyword>
<dbReference type="Gene3D" id="3.30.565.10">
    <property type="entry name" value="Histidine kinase-like ATPase, C-terminal domain"/>
    <property type="match status" value="1"/>
</dbReference>
<dbReference type="GO" id="GO:0005524">
    <property type="term" value="F:ATP binding"/>
    <property type="evidence" value="ECO:0007669"/>
    <property type="project" value="UniProtKB-KW"/>
</dbReference>
<keyword evidence="6 12" id="KW-0418">Kinase</keyword>
<comment type="catalytic activity">
    <reaction evidence="1">
        <text>ATP + protein L-histidine = ADP + protein N-phospho-L-histidine.</text>
        <dbReference type="EC" id="2.7.13.3"/>
    </reaction>
</comment>
<evidence type="ECO:0000313" key="12">
    <source>
        <dbReference type="EMBL" id="MBB4705324.1"/>
    </source>
</evidence>
<proteinExistence type="predicted"/>
<evidence type="ECO:0000256" key="3">
    <source>
        <dbReference type="ARBA" id="ARBA00022553"/>
    </source>
</evidence>
<keyword evidence="7" id="KW-0067">ATP-binding</keyword>
<dbReference type="InterPro" id="IPR003594">
    <property type="entry name" value="HATPase_dom"/>
</dbReference>
<dbReference type="GO" id="GO:0046983">
    <property type="term" value="F:protein dimerization activity"/>
    <property type="evidence" value="ECO:0007669"/>
    <property type="project" value="InterPro"/>
</dbReference>
<evidence type="ECO:0000256" key="4">
    <source>
        <dbReference type="ARBA" id="ARBA00022679"/>
    </source>
</evidence>
<dbReference type="EC" id="2.7.13.3" evidence="2"/>
<feature type="domain" description="Signal transduction histidine kinase subgroup 3 dimerisation and phosphoacceptor" evidence="11">
    <location>
        <begin position="206"/>
        <end position="272"/>
    </location>
</feature>
<dbReference type="Proteomes" id="UP000542210">
    <property type="component" value="Unassembled WGS sequence"/>
</dbReference>
<sequence>MPDAKPRAYDASMHVTPQLPLLKRVPPAAWTALAWCAGVVFTFLMRVRLPGEEEPAIRAGYLLYRWDGLTFLVVATALALAGAVLLRSRPISALALELTASTLATLPLGVGEIPMAQFLAVDVVLCFIAATRPRRTGVLAVTVALTTLACYVTVRLLLGWTIGTSAELAVALTAVIAWLAGDSTRQAREYAQRLSAQAAAQAVTGERLRIARELHDMVAHSIGIIALQAGAARRVIDTQPPRAREALGEIETVGREALSGLRRMLGALRQPDTEPAASSLGQTDRKAAMAALHQTDPQAAADLVAPLSPAPGLADVTRLVGTTTDAGVHVDVQWHGERRPLPPEIDISAYRIIQEALTNVIRHAHTRTCRLSIAYHPEDLSIEVHNDAANIPLPPNGHTAHAVAADGPGWQTGGADAPRVGYELPDRGYGLVGMRERVTLLRGEFSAGPCPQGGFRVTANLPAPAGVR</sequence>
<evidence type="ECO:0000256" key="1">
    <source>
        <dbReference type="ARBA" id="ARBA00000085"/>
    </source>
</evidence>
<keyword evidence="9" id="KW-1133">Transmembrane helix</keyword>
<feature type="transmembrane region" description="Helical" evidence="9">
    <location>
        <begin position="106"/>
        <end position="130"/>
    </location>
</feature>
<name>A0A7W7GEB6_9ACTN</name>